<dbReference type="InterPro" id="IPR006009">
    <property type="entry name" value="GlcNAc_MurG"/>
</dbReference>
<evidence type="ECO:0000256" key="8">
    <source>
        <dbReference type="ARBA" id="ARBA00023306"/>
    </source>
</evidence>
<comment type="catalytic activity">
    <reaction evidence="10">
        <text>di-trans,octa-cis-undecaprenyl diphospho-N-acetyl-alpha-D-muramoyl-L-alanyl-D-glutamyl-meso-2,6-diaminopimeloyl-D-alanyl-D-alanine + UDP-N-acetyl-alpha-D-glucosamine = di-trans,octa-cis-undecaprenyl diphospho-[N-acetyl-alpha-D-glucosaminyl-(1-&gt;4)]-N-acetyl-alpha-D-muramoyl-L-alanyl-D-glutamyl-meso-2,6-diaminopimeloyl-D-alanyl-D-alanine + UDP + H(+)</text>
        <dbReference type="Rhea" id="RHEA:31227"/>
        <dbReference type="ChEBI" id="CHEBI:15378"/>
        <dbReference type="ChEBI" id="CHEBI:57705"/>
        <dbReference type="ChEBI" id="CHEBI:58223"/>
        <dbReference type="ChEBI" id="CHEBI:61387"/>
        <dbReference type="ChEBI" id="CHEBI:61388"/>
        <dbReference type="EC" id="2.4.1.227"/>
    </reaction>
</comment>
<keyword evidence="2 10" id="KW-0132">Cell division</keyword>
<dbReference type="eggNOG" id="COG0707">
    <property type="taxonomic scope" value="Bacteria"/>
</dbReference>
<feature type="binding site" evidence="10">
    <location>
        <begin position="31"/>
        <end position="33"/>
    </location>
    <ligand>
        <name>UDP-N-acetyl-alpha-D-glucosamine</name>
        <dbReference type="ChEBI" id="CHEBI:57705"/>
    </ligand>
</feature>
<dbReference type="HAMAP" id="MF_00033">
    <property type="entry name" value="MurG"/>
    <property type="match status" value="1"/>
</dbReference>
<organism evidence="14 15">
    <name type="scientific">Actinomyces massiliensis F0489</name>
    <dbReference type="NCBI Taxonomy" id="1125718"/>
    <lineage>
        <taxon>Bacteria</taxon>
        <taxon>Bacillati</taxon>
        <taxon>Actinomycetota</taxon>
        <taxon>Actinomycetes</taxon>
        <taxon>Actinomycetales</taxon>
        <taxon>Actinomycetaceae</taxon>
        <taxon>Actinomyces</taxon>
    </lineage>
</organism>
<feature type="region of interest" description="Disordered" evidence="11">
    <location>
        <begin position="407"/>
        <end position="437"/>
    </location>
</feature>
<comment type="pathway">
    <text evidence="10">Cell wall biogenesis; peptidoglycan biosynthesis.</text>
</comment>
<dbReference type="UniPathway" id="UPA00219"/>
<comment type="subcellular location">
    <subcellularLocation>
        <location evidence="10">Cell membrane</location>
        <topology evidence="10">Peripheral membrane protein</topology>
        <orientation evidence="10">Cytoplasmic side</orientation>
    </subcellularLocation>
</comment>
<dbReference type="SUPFAM" id="SSF53756">
    <property type="entry name" value="UDP-Glycosyltransferase/glycogen phosphorylase"/>
    <property type="match status" value="1"/>
</dbReference>
<dbReference type="GO" id="GO:0008360">
    <property type="term" value="P:regulation of cell shape"/>
    <property type="evidence" value="ECO:0007669"/>
    <property type="project" value="UniProtKB-KW"/>
</dbReference>
<keyword evidence="8 10" id="KW-0131">Cell cycle</keyword>
<dbReference type="GO" id="GO:0005975">
    <property type="term" value="P:carbohydrate metabolic process"/>
    <property type="evidence" value="ECO:0007669"/>
    <property type="project" value="InterPro"/>
</dbReference>
<dbReference type="Proteomes" id="UP000002941">
    <property type="component" value="Unassembled WGS sequence"/>
</dbReference>
<dbReference type="GO" id="GO:0009252">
    <property type="term" value="P:peptidoglycan biosynthetic process"/>
    <property type="evidence" value="ECO:0007669"/>
    <property type="project" value="UniProtKB-UniRule"/>
</dbReference>
<evidence type="ECO:0000313" key="14">
    <source>
        <dbReference type="EMBL" id="EJF44282.1"/>
    </source>
</evidence>
<reference evidence="14 15" key="1">
    <citation type="submission" date="2012-05" db="EMBL/GenBank/DDBJ databases">
        <authorList>
            <person name="Harkins D.M."/>
            <person name="Madupu R."/>
            <person name="Durkin A.S."/>
            <person name="Torralba M."/>
            <person name="Methe B."/>
            <person name="Sutton G.G."/>
            <person name="Nelson K.E."/>
        </authorList>
    </citation>
    <scope>NUCLEOTIDE SEQUENCE [LARGE SCALE GENOMIC DNA]</scope>
    <source>
        <strain evidence="14 15">F0489</strain>
    </source>
</reference>
<feature type="binding site" evidence="10">
    <location>
        <position position="149"/>
    </location>
    <ligand>
        <name>UDP-N-acetyl-alpha-D-glucosamine</name>
        <dbReference type="ChEBI" id="CHEBI:57705"/>
    </ligand>
</feature>
<dbReference type="GO" id="GO:0051301">
    <property type="term" value="P:cell division"/>
    <property type="evidence" value="ECO:0007669"/>
    <property type="project" value="UniProtKB-KW"/>
</dbReference>
<evidence type="ECO:0000256" key="6">
    <source>
        <dbReference type="ARBA" id="ARBA00022984"/>
    </source>
</evidence>
<dbReference type="PATRIC" id="fig|1125718.3.peg.1453"/>
<evidence type="ECO:0000256" key="9">
    <source>
        <dbReference type="ARBA" id="ARBA00023316"/>
    </source>
</evidence>
<evidence type="ECO:0000256" key="3">
    <source>
        <dbReference type="ARBA" id="ARBA00022676"/>
    </source>
</evidence>
<feature type="domain" description="Glycosyl transferase family 28 C-terminal" evidence="13">
    <location>
        <begin position="225"/>
        <end position="395"/>
    </location>
</feature>
<name>J0NHU4_9ACTO</name>
<comment type="caution">
    <text evidence="10">Lacks conserved residue(s) required for the propagation of feature annotation.</text>
</comment>
<gene>
    <name evidence="10" type="primary">murG</name>
    <name evidence="14" type="ORF">HMPREF1318_0277</name>
</gene>
<protein>
    <recommendedName>
        <fullName evidence="10">UDP-N-acetylglucosamine--N-acetylmuramyl-(pentapeptide) pyrophosphoryl-undecaprenol N-acetylglucosamine transferase</fullName>
        <ecNumber evidence="10">2.4.1.227</ecNumber>
    </recommendedName>
    <alternativeName>
        <fullName evidence="10">Undecaprenyl-PP-MurNAc-pentapeptide-UDPGlcNAc GlcNAc transferase</fullName>
    </alternativeName>
</protein>
<evidence type="ECO:0000256" key="4">
    <source>
        <dbReference type="ARBA" id="ARBA00022679"/>
    </source>
</evidence>
<dbReference type="Pfam" id="PF03033">
    <property type="entry name" value="Glyco_transf_28"/>
    <property type="match status" value="1"/>
</dbReference>
<feature type="binding site" evidence="10">
    <location>
        <position position="232"/>
    </location>
    <ligand>
        <name>UDP-N-acetyl-alpha-D-glucosamine</name>
        <dbReference type="ChEBI" id="CHEBI:57705"/>
    </ligand>
</feature>
<evidence type="ECO:0000259" key="12">
    <source>
        <dbReference type="Pfam" id="PF03033"/>
    </source>
</evidence>
<sequence>MPDTHPTGAPEGAPSQSARSPLRVLLAGGGTAGHVNPLLATAAALRDPATGGDERAELLVLGTKEGLEDRLVPEAGYDLAYVPRVPMPRRPTGDLFLLPRRLQKAVIASREAIERVGAQVVVGFGGFVSTPAYLAARQAGVPVVIHEQNARPGLANRLGAGWAAAVALTFASTRLKASKGRTEVTGLPLRPAIGALVAERADADGAARARGRGAAALGLDPQAPTLLITGGSLGAQHLNEVIASSLGRLPSDLQILHLTGRDKDAPVRAALERAVAEGAAAPDMADRYHVMDYLSAMEQAYACADGVICRSGAGTVAELTALGLPALYVPLPIGNGEQRLNAADCVAAGGGRLVPDGDLAADDIVSFTDLLADPEARVAAAEAAASTGVRDAAARLAALIRSVAAEPTAGAGSVAAPDAEGLESPESAGDPADQEVK</sequence>
<evidence type="ECO:0000313" key="15">
    <source>
        <dbReference type="Proteomes" id="UP000002941"/>
    </source>
</evidence>
<evidence type="ECO:0000256" key="2">
    <source>
        <dbReference type="ARBA" id="ARBA00022618"/>
    </source>
</evidence>
<comment type="caution">
    <text evidence="14">The sequence shown here is derived from an EMBL/GenBank/DDBJ whole genome shotgun (WGS) entry which is preliminary data.</text>
</comment>
<proteinExistence type="inferred from homology"/>
<dbReference type="OrthoDB" id="9808936at2"/>
<dbReference type="InterPro" id="IPR007235">
    <property type="entry name" value="Glyco_trans_28_C"/>
</dbReference>
<evidence type="ECO:0000256" key="1">
    <source>
        <dbReference type="ARBA" id="ARBA00022475"/>
    </source>
</evidence>
<dbReference type="PANTHER" id="PTHR21015:SF22">
    <property type="entry name" value="GLYCOSYLTRANSFERASE"/>
    <property type="match status" value="1"/>
</dbReference>
<evidence type="ECO:0000256" key="11">
    <source>
        <dbReference type="SAM" id="MobiDB-lite"/>
    </source>
</evidence>
<dbReference type="RefSeq" id="WP_008731499.1">
    <property type="nucleotide sequence ID" value="NZ_AKFT01000113.1"/>
</dbReference>
<keyword evidence="6 10" id="KW-0573">Peptidoglycan synthesis</keyword>
<keyword evidence="3 10" id="KW-0328">Glycosyltransferase</keyword>
<keyword evidence="15" id="KW-1185">Reference proteome</keyword>
<feature type="binding site" evidence="10">
    <location>
        <position position="338"/>
    </location>
    <ligand>
        <name>UDP-N-acetyl-alpha-D-glucosamine</name>
        <dbReference type="ChEBI" id="CHEBI:57705"/>
    </ligand>
</feature>
<feature type="binding site" evidence="10">
    <location>
        <position position="190"/>
    </location>
    <ligand>
        <name>UDP-N-acetyl-alpha-D-glucosamine</name>
        <dbReference type="ChEBI" id="CHEBI:57705"/>
    </ligand>
</feature>
<dbReference type="Pfam" id="PF04101">
    <property type="entry name" value="Glyco_tran_28_C"/>
    <property type="match status" value="1"/>
</dbReference>
<dbReference type="GO" id="GO:0050511">
    <property type="term" value="F:undecaprenyldiphospho-muramoylpentapeptide beta-N-acetylglucosaminyltransferase activity"/>
    <property type="evidence" value="ECO:0007669"/>
    <property type="project" value="UniProtKB-UniRule"/>
</dbReference>
<keyword evidence="4 10" id="KW-0808">Transferase</keyword>
<keyword evidence="1 10" id="KW-1003">Cell membrane</keyword>
<dbReference type="AlphaFoldDB" id="J0NHU4"/>
<evidence type="ECO:0000256" key="5">
    <source>
        <dbReference type="ARBA" id="ARBA00022960"/>
    </source>
</evidence>
<comment type="similarity">
    <text evidence="10">Belongs to the glycosyltransferase 28 family. MurG subfamily.</text>
</comment>
<dbReference type="GO" id="GO:0005886">
    <property type="term" value="C:plasma membrane"/>
    <property type="evidence" value="ECO:0007669"/>
    <property type="project" value="UniProtKB-SubCell"/>
</dbReference>
<evidence type="ECO:0000256" key="10">
    <source>
        <dbReference type="HAMAP-Rule" id="MF_00033"/>
    </source>
</evidence>
<dbReference type="EMBL" id="AKFT01000113">
    <property type="protein sequence ID" value="EJF44282.1"/>
    <property type="molecule type" value="Genomic_DNA"/>
</dbReference>
<dbReference type="EC" id="2.4.1.227" evidence="10"/>
<dbReference type="PANTHER" id="PTHR21015">
    <property type="entry name" value="UDP-N-ACETYLGLUCOSAMINE--N-ACETYLMURAMYL-(PENTAPEPTIDE) PYROPHOSPHORYL-UNDECAPRENOL N-ACETYLGLUCOSAMINE TRANSFERASE 1"/>
    <property type="match status" value="1"/>
</dbReference>
<keyword evidence="5 10" id="KW-0133">Cell shape</keyword>
<dbReference type="InterPro" id="IPR004276">
    <property type="entry name" value="GlycoTrans_28_N"/>
</dbReference>
<accession>J0NHU4</accession>
<evidence type="ECO:0000259" key="13">
    <source>
        <dbReference type="Pfam" id="PF04101"/>
    </source>
</evidence>
<dbReference type="Gene3D" id="3.40.50.2000">
    <property type="entry name" value="Glycogen Phosphorylase B"/>
    <property type="match status" value="2"/>
</dbReference>
<dbReference type="GO" id="GO:0051991">
    <property type="term" value="F:UDP-N-acetyl-D-glucosamine:N-acetylmuramoyl-L-alanyl-D-glutamyl-meso-2,6-diaminopimelyl-D-alanyl-D-alanine-diphosphoundecaprenol 4-beta-N-acetylglucosaminlytransferase activity"/>
    <property type="evidence" value="ECO:0007669"/>
    <property type="project" value="RHEA"/>
</dbReference>
<keyword evidence="9 10" id="KW-0961">Cell wall biogenesis/degradation</keyword>
<keyword evidence="7 10" id="KW-0472">Membrane</keyword>
<evidence type="ECO:0000256" key="7">
    <source>
        <dbReference type="ARBA" id="ARBA00023136"/>
    </source>
</evidence>
<dbReference type="GO" id="GO:0071555">
    <property type="term" value="P:cell wall organization"/>
    <property type="evidence" value="ECO:0007669"/>
    <property type="project" value="UniProtKB-KW"/>
</dbReference>
<feature type="domain" description="Glycosyltransferase family 28 N-terminal" evidence="12">
    <location>
        <begin position="24"/>
        <end position="167"/>
    </location>
</feature>
<comment type="function">
    <text evidence="10">Cell wall formation. Catalyzes the transfer of a GlcNAc subunit on undecaprenyl-pyrophosphoryl-MurNAc-pentapeptide (lipid intermediate I) to form undecaprenyl-pyrophosphoryl-MurNAc-(pentapeptide)GlcNAc (lipid intermediate II).</text>
</comment>
<dbReference type="CDD" id="cd03785">
    <property type="entry name" value="GT28_MurG"/>
    <property type="match status" value="1"/>
</dbReference>